<evidence type="ECO:0000313" key="10">
    <source>
        <dbReference type="Proteomes" id="UP000515734"/>
    </source>
</evidence>
<dbReference type="InterPro" id="IPR042262">
    <property type="entry name" value="CN_hydtase_beta_C"/>
</dbReference>
<dbReference type="Pfam" id="PF21006">
    <property type="entry name" value="NHase_beta_N"/>
    <property type="match status" value="1"/>
</dbReference>
<comment type="function">
    <text evidence="1 5">NHase catalyzes the hydration of various nitrile compounds to the corresponding amides.</text>
</comment>
<dbReference type="InterPro" id="IPR008990">
    <property type="entry name" value="Elect_transpt_acc-like_dom_sf"/>
</dbReference>
<dbReference type="EMBL" id="AP023287">
    <property type="protein sequence ID" value="BCI52186.1"/>
    <property type="molecule type" value="Genomic_DNA"/>
</dbReference>
<dbReference type="Gene3D" id="2.30.30.50">
    <property type="match status" value="1"/>
</dbReference>
<name>A0A6S6P2G8_9MYCO</name>
<protein>
    <recommendedName>
        <fullName evidence="5">Nitrile hydratase subunit beta</fullName>
        <shortName evidence="5">NHase</shortName>
        <ecNumber evidence="5">4.2.1.84</ecNumber>
    </recommendedName>
</protein>
<evidence type="ECO:0000313" key="9">
    <source>
        <dbReference type="EMBL" id="BCI52186.1"/>
    </source>
</evidence>
<evidence type="ECO:0000256" key="5">
    <source>
        <dbReference type="PIRNR" id="PIRNR001427"/>
    </source>
</evidence>
<accession>A0A6S6P2G8</accession>
<dbReference type="RefSeq" id="WP_185295044.1">
    <property type="nucleotide sequence ID" value="NZ_AP023287.1"/>
</dbReference>
<dbReference type="GO" id="GO:0018822">
    <property type="term" value="F:nitrile hydratase activity"/>
    <property type="evidence" value="ECO:0007669"/>
    <property type="project" value="UniProtKB-EC"/>
</dbReference>
<comment type="catalytic activity">
    <reaction evidence="4 5">
        <text>an aliphatic primary amide = an aliphatic nitrile + H2O</text>
        <dbReference type="Rhea" id="RHEA:12673"/>
        <dbReference type="ChEBI" id="CHEBI:15377"/>
        <dbReference type="ChEBI" id="CHEBI:65285"/>
        <dbReference type="ChEBI" id="CHEBI:80291"/>
        <dbReference type="EC" id="4.2.1.84"/>
    </reaction>
</comment>
<comment type="similarity">
    <text evidence="2 5">Belongs to the nitrile hydratase subunit beta family.</text>
</comment>
<gene>
    <name evidence="9" type="ORF">NIIDNTM18_14640</name>
</gene>
<dbReference type="InterPro" id="IPR003168">
    <property type="entry name" value="Nitrile_hydratase_bsu"/>
</dbReference>
<feature type="region of interest" description="Disordered" evidence="6">
    <location>
        <begin position="1"/>
        <end position="26"/>
    </location>
</feature>
<evidence type="ECO:0000256" key="6">
    <source>
        <dbReference type="SAM" id="MobiDB-lite"/>
    </source>
</evidence>
<dbReference type="Pfam" id="PF02211">
    <property type="entry name" value="NHase_beta_C"/>
    <property type="match status" value="1"/>
</dbReference>
<evidence type="ECO:0000256" key="4">
    <source>
        <dbReference type="ARBA" id="ARBA00044877"/>
    </source>
</evidence>
<dbReference type="NCBIfam" id="TIGR03888">
    <property type="entry name" value="nitrile_beta"/>
    <property type="match status" value="1"/>
</dbReference>
<evidence type="ECO:0000259" key="7">
    <source>
        <dbReference type="Pfam" id="PF02211"/>
    </source>
</evidence>
<evidence type="ECO:0000256" key="2">
    <source>
        <dbReference type="ARBA" id="ARBA00009098"/>
    </source>
</evidence>
<dbReference type="AlphaFoldDB" id="A0A6S6P2G8"/>
<dbReference type="EC" id="4.2.1.84" evidence="5"/>
<sequence>MDGIADMGGTEGWGRAQRPQPDEPVFPEPWHGRAFALTLMSNRLTGGNLDSFRHALERLDRAAYLEDGYFGRWLNGAERLLTENAVLAPSAVDARARNLRGERVEEPPAPDPPTRDVRAAQNGSVRTVAAAPAFAVGARVRAKDISPAGHTRLPRYVRGHTGVVTLVEPAFVFPDTNAHFRGENPQYVYTVAFDSHELWGPDAEPFTSTIEMFESYLEEAA</sequence>
<feature type="region of interest" description="Disordered" evidence="6">
    <location>
        <begin position="98"/>
        <end position="118"/>
    </location>
</feature>
<dbReference type="InterPro" id="IPR024690">
    <property type="entry name" value="CN_hydtase_beta_dom_C"/>
</dbReference>
<dbReference type="Proteomes" id="UP000515734">
    <property type="component" value="Chromosome"/>
</dbReference>
<dbReference type="InterPro" id="IPR049054">
    <property type="entry name" value="CN_hydtase_beta-like_N"/>
</dbReference>
<dbReference type="GO" id="GO:0046914">
    <property type="term" value="F:transition metal ion binding"/>
    <property type="evidence" value="ECO:0007669"/>
    <property type="project" value="InterPro"/>
</dbReference>
<organism evidence="9 10">
    <name type="scientific">Mycolicibacterium litorale</name>
    <dbReference type="NCBI Taxonomy" id="758802"/>
    <lineage>
        <taxon>Bacteria</taxon>
        <taxon>Bacillati</taxon>
        <taxon>Actinomycetota</taxon>
        <taxon>Actinomycetes</taxon>
        <taxon>Mycobacteriales</taxon>
        <taxon>Mycobacteriaceae</taxon>
        <taxon>Mycolicibacterium</taxon>
    </lineage>
</organism>
<evidence type="ECO:0000256" key="3">
    <source>
        <dbReference type="ARBA" id="ARBA00023239"/>
    </source>
</evidence>
<evidence type="ECO:0000256" key="1">
    <source>
        <dbReference type="ARBA" id="ARBA00004042"/>
    </source>
</evidence>
<reference evidence="9 10" key="1">
    <citation type="submission" date="2020-07" db="EMBL/GenBank/DDBJ databases">
        <title>Complete genome sequence of Mycolicibacterium litorale like strain isolated from cardiac implantable electronic device infection.</title>
        <authorList>
            <person name="Fukano H."/>
            <person name="Miyama H."/>
            <person name="Hoshino Y."/>
        </authorList>
    </citation>
    <scope>NUCLEOTIDE SEQUENCE [LARGE SCALE GENOMIC DNA]</scope>
    <source>
        <strain evidence="9 10">NIIDNTM18</strain>
    </source>
</reference>
<feature type="domain" description="Nitrile hydratase beta subunit-like N-terminal" evidence="8">
    <location>
        <begin position="1"/>
        <end position="107"/>
    </location>
</feature>
<dbReference type="SUPFAM" id="SSF50090">
    <property type="entry name" value="Electron transport accessory proteins"/>
    <property type="match status" value="1"/>
</dbReference>
<evidence type="ECO:0000259" key="8">
    <source>
        <dbReference type="Pfam" id="PF21006"/>
    </source>
</evidence>
<keyword evidence="3 5" id="KW-0456">Lyase</keyword>
<dbReference type="PIRSF" id="PIRSF001427">
    <property type="entry name" value="NHase_beta"/>
    <property type="match status" value="1"/>
</dbReference>
<dbReference type="Gene3D" id="1.10.472.20">
    <property type="entry name" value="Nitrile hydratase, beta subunit"/>
    <property type="match status" value="1"/>
</dbReference>
<proteinExistence type="inferred from homology"/>
<feature type="domain" description="Nitrile hydratase beta subunit" evidence="7">
    <location>
        <begin position="126"/>
        <end position="218"/>
    </location>
</feature>